<dbReference type="RefSeq" id="XP_060332615.1">
    <property type="nucleotide sequence ID" value="XM_060472742.1"/>
</dbReference>
<accession>A0AA39N7R1</accession>
<evidence type="ECO:0000313" key="3">
    <source>
        <dbReference type="Proteomes" id="UP001175211"/>
    </source>
</evidence>
<name>A0AA39N7R1_ARMTA</name>
<evidence type="ECO:0000256" key="1">
    <source>
        <dbReference type="SAM" id="MobiDB-lite"/>
    </source>
</evidence>
<sequence length="291" mass="34066">MFSLVLSASRRRCLNAPRNFGSSARQLTDKPKTTDSSNRPKGRKTKKAVDKVHEKEKYLARWDAEMKAQRTWNTTIIRGTDAIYDTLVDLLSSLTTYNPFMFHPSSRIRDSRQSHRKTLPNWLSPKVFVPPVEKVSPIRDDIELIAQITGRPWVDVWNSRCHGSAPTHSLDEFVRYAEQNPDAVIYPILIVREEKVVSGMHKILRTIREWKQDAEKRERHELERLKTHETEVAEKEVELRTKLYRQVYGPGTTFYRDIGEKVLAREKRKEREKEKNAGLFKAAILRRQMRA</sequence>
<proteinExistence type="predicted"/>
<dbReference type="EMBL" id="JAUEPS010000012">
    <property type="protein sequence ID" value="KAK0460576.1"/>
    <property type="molecule type" value="Genomic_DNA"/>
</dbReference>
<reference evidence="2" key="1">
    <citation type="submission" date="2023-06" db="EMBL/GenBank/DDBJ databases">
        <authorList>
            <consortium name="Lawrence Berkeley National Laboratory"/>
            <person name="Ahrendt S."/>
            <person name="Sahu N."/>
            <person name="Indic B."/>
            <person name="Wong-Bajracharya J."/>
            <person name="Merenyi Z."/>
            <person name="Ke H.-M."/>
            <person name="Monk M."/>
            <person name="Kocsube S."/>
            <person name="Drula E."/>
            <person name="Lipzen A."/>
            <person name="Balint B."/>
            <person name="Henrissat B."/>
            <person name="Andreopoulos B."/>
            <person name="Martin F.M."/>
            <person name="Harder C.B."/>
            <person name="Rigling D."/>
            <person name="Ford K.L."/>
            <person name="Foster G.D."/>
            <person name="Pangilinan J."/>
            <person name="Papanicolaou A."/>
            <person name="Barry K."/>
            <person name="LaButti K."/>
            <person name="Viragh M."/>
            <person name="Koriabine M."/>
            <person name="Yan M."/>
            <person name="Riley R."/>
            <person name="Champramary S."/>
            <person name="Plett K.L."/>
            <person name="Tsai I.J."/>
            <person name="Slot J."/>
            <person name="Sipos G."/>
            <person name="Plett J."/>
            <person name="Nagy L.G."/>
            <person name="Grigoriev I.V."/>
        </authorList>
    </citation>
    <scope>NUCLEOTIDE SEQUENCE</scope>
    <source>
        <strain evidence="2">CCBAS 213</strain>
    </source>
</reference>
<protein>
    <submittedName>
        <fullName evidence="2">Uncharacterized protein</fullName>
    </submittedName>
</protein>
<gene>
    <name evidence="2" type="ORF">EV420DRAFT_1533015</name>
</gene>
<evidence type="ECO:0000313" key="2">
    <source>
        <dbReference type="EMBL" id="KAK0460576.1"/>
    </source>
</evidence>
<feature type="region of interest" description="Disordered" evidence="1">
    <location>
        <begin position="17"/>
        <end position="50"/>
    </location>
</feature>
<dbReference type="GeneID" id="85356290"/>
<organism evidence="2 3">
    <name type="scientific">Armillaria tabescens</name>
    <name type="common">Ringless honey mushroom</name>
    <name type="synonym">Agaricus tabescens</name>
    <dbReference type="NCBI Taxonomy" id="1929756"/>
    <lineage>
        <taxon>Eukaryota</taxon>
        <taxon>Fungi</taxon>
        <taxon>Dikarya</taxon>
        <taxon>Basidiomycota</taxon>
        <taxon>Agaricomycotina</taxon>
        <taxon>Agaricomycetes</taxon>
        <taxon>Agaricomycetidae</taxon>
        <taxon>Agaricales</taxon>
        <taxon>Marasmiineae</taxon>
        <taxon>Physalacriaceae</taxon>
        <taxon>Desarmillaria</taxon>
    </lineage>
</organism>
<dbReference type="Proteomes" id="UP001175211">
    <property type="component" value="Unassembled WGS sequence"/>
</dbReference>
<comment type="caution">
    <text evidence="2">The sequence shown here is derived from an EMBL/GenBank/DDBJ whole genome shotgun (WGS) entry which is preliminary data.</text>
</comment>
<keyword evidence="3" id="KW-1185">Reference proteome</keyword>
<dbReference type="AlphaFoldDB" id="A0AA39N7R1"/>